<accession>A0A3N5Y7K2</accession>
<dbReference type="CDD" id="cd00118">
    <property type="entry name" value="LysM"/>
    <property type="match status" value="1"/>
</dbReference>
<dbReference type="PANTHER" id="PTHR34700:SF8">
    <property type="entry name" value="POTASSIUM BINDING PROTEIN KBP"/>
    <property type="match status" value="1"/>
</dbReference>
<keyword evidence="1" id="KW-0732">Signal</keyword>
<gene>
    <name evidence="3" type="ORF">DRW07_12035</name>
</gene>
<dbReference type="InterPro" id="IPR052196">
    <property type="entry name" value="Bact_Kbp"/>
</dbReference>
<name>A0A3N5Y7K2_9ALTE</name>
<feature type="chain" id="PRO_5017939457" evidence="1">
    <location>
        <begin position="29"/>
        <end position="359"/>
    </location>
</feature>
<evidence type="ECO:0000313" key="4">
    <source>
        <dbReference type="Proteomes" id="UP000275281"/>
    </source>
</evidence>
<feature type="signal peptide" evidence="1">
    <location>
        <begin position="1"/>
        <end position="28"/>
    </location>
</feature>
<dbReference type="AlphaFoldDB" id="A0A3N5Y7K2"/>
<dbReference type="OrthoDB" id="9765158at2"/>
<dbReference type="Proteomes" id="UP000275281">
    <property type="component" value="Unassembled WGS sequence"/>
</dbReference>
<feature type="domain" description="LysM" evidence="2">
    <location>
        <begin position="37"/>
        <end position="85"/>
    </location>
</feature>
<evidence type="ECO:0000259" key="2">
    <source>
        <dbReference type="PROSITE" id="PS51782"/>
    </source>
</evidence>
<evidence type="ECO:0000256" key="1">
    <source>
        <dbReference type="SAM" id="SignalP"/>
    </source>
</evidence>
<dbReference type="RefSeq" id="WP_124028155.1">
    <property type="nucleotide sequence ID" value="NZ_JBHRSN010000006.1"/>
</dbReference>
<dbReference type="Gene3D" id="3.10.350.10">
    <property type="entry name" value="LysM domain"/>
    <property type="match status" value="1"/>
</dbReference>
<proteinExistence type="predicted"/>
<dbReference type="PANTHER" id="PTHR34700">
    <property type="entry name" value="POTASSIUM BINDING PROTEIN KBP"/>
    <property type="match status" value="1"/>
</dbReference>
<sequence>MTTKSVSNVLRSALTALVFVLGTMHAHSMEVKSDAPERYTVKKGDTLWDISGMYLSEPWRWPELWANNTQIQNPHLIYPGDVLVLRYVDGQPVLTVEGSKKRMVLTPNEKRIDKAQAIDVLPWEVLEPYVENSWIVSQDSYDIMPKVLGNQDGAVRFADDDVLLTRRFGRAEDQYHIVRHMGTISDLQGNELGYQLNHIASADMLEDDLGNEWLIKVKNNKQEILRGDRLWSAPDFKGEDLELAAVSEGVRGNVVGSLHPYAMFGKYDVVIVDLGDGQVVPGSVMGIYAQGPNIIDDGEPKYADESDAITSAFNDGTTVTQPALKLGELVVFSVFDNASYGIITRAEKSIKTGFIVGKP</sequence>
<evidence type="ECO:0000313" key="3">
    <source>
        <dbReference type="EMBL" id="RPJ66799.1"/>
    </source>
</evidence>
<dbReference type="InterPro" id="IPR018392">
    <property type="entry name" value="LysM"/>
</dbReference>
<comment type="caution">
    <text evidence="3">The sequence shown here is derived from an EMBL/GenBank/DDBJ whole genome shotgun (WGS) entry which is preliminary data.</text>
</comment>
<organism evidence="3 4">
    <name type="scientific">Alteromonas sediminis</name>
    <dbReference type="NCBI Taxonomy" id="2259342"/>
    <lineage>
        <taxon>Bacteria</taxon>
        <taxon>Pseudomonadati</taxon>
        <taxon>Pseudomonadota</taxon>
        <taxon>Gammaproteobacteria</taxon>
        <taxon>Alteromonadales</taxon>
        <taxon>Alteromonadaceae</taxon>
        <taxon>Alteromonas/Salinimonas group</taxon>
        <taxon>Alteromonas</taxon>
    </lineage>
</organism>
<keyword evidence="4" id="KW-1185">Reference proteome</keyword>
<dbReference type="SMART" id="SM00257">
    <property type="entry name" value="LysM"/>
    <property type="match status" value="1"/>
</dbReference>
<protein>
    <submittedName>
        <fullName evidence="3">LysM domain-containing protein</fullName>
    </submittedName>
</protein>
<dbReference type="PROSITE" id="PS51782">
    <property type="entry name" value="LYSM"/>
    <property type="match status" value="1"/>
</dbReference>
<dbReference type="EMBL" id="RPOK01000003">
    <property type="protein sequence ID" value="RPJ66799.1"/>
    <property type="molecule type" value="Genomic_DNA"/>
</dbReference>
<dbReference type="Pfam" id="PF01476">
    <property type="entry name" value="LysM"/>
    <property type="match status" value="1"/>
</dbReference>
<reference evidence="3 4" key="1">
    <citation type="submission" date="2018-11" db="EMBL/GenBank/DDBJ databases">
        <authorList>
            <person name="Ye M.-Q."/>
            <person name="Du Z.-J."/>
        </authorList>
    </citation>
    <scope>NUCLEOTIDE SEQUENCE [LARGE SCALE GENOMIC DNA]</scope>
    <source>
        <strain evidence="3 4">U0105</strain>
    </source>
</reference>
<dbReference type="SUPFAM" id="SSF54106">
    <property type="entry name" value="LysM domain"/>
    <property type="match status" value="1"/>
</dbReference>
<dbReference type="InterPro" id="IPR036779">
    <property type="entry name" value="LysM_dom_sf"/>
</dbReference>